<dbReference type="Proteomes" id="UP001176941">
    <property type="component" value="Chromosome 6"/>
</dbReference>
<evidence type="ECO:0000256" key="1">
    <source>
        <dbReference type="SAM" id="MobiDB-lite"/>
    </source>
</evidence>
<evidence type="ECO:0000313" key="2">
    <source>
        <dbReference type="EMBL" id="CAI9177161.1"/>
    </source>
</evidence>
<sequence>MLQSLDGEDAGGWPACCPGCHPALSGDNWTATGQPGPLLLPFTLPRPGQWFGASPRGLGKRRTAAPTSLAGPPGPACGVGHKRRAWAAVDRRQAEGRGRGSLWAGGEQEEVSRSGVCPGQVLGWGQEGWEPGPRMSELRRE</sequence>
<organism evidence="2 3">
    <name type="scientific">Rangifer tarandus platyrhynchus</name>
    <name type="common">Svalbard reindeer</name>
    <dbReference type="NCBI Taxonomy" id="3082113"/>
    <lineage>
        <taxon>Eukaryota</taxon>
        <taxon>Metazoa</taxon>
        <taxon>Chordata</taxon>
        <taxon>Craniata</taxon>
        <taxon>Vertebrata</taxon>
        <taxon>Euteleostomi</taxon>
        <taxon>Mammalia</taxon>
        <taxon>Eutheria</taxon>
        <taxon>Laurasiatheria</taxon>
        <taxon>Artiodactyla</taxon>
        <taxon>Ruminantia</taxon>
        <taxon>Pecora</taxon>
        <taxon>Cervidae</taxon>
        <taxon>Odocoileinae</taxon>
        <taxon>Rangifer</taxon>
    </lineage>
</organism>
<name>A0ABN8ZWI2_RANTA</name>
<dbReference type="EMBL" id="OX459942">
    <property type="protein sequence ID" value="CAI9177161.1"/>
    <property type="molecule type" value="Genomic_DNA"/>
</dbReference>
<evidence type="ECO:0000313" key="3">
    <source>
        <dbReference type="Proteomes" id="UP001176941"/>
    </source>
</evidence>
<protein>
    <submittedName>
        <fullName evidence="2">Uncharacterized protein</fullName>
    </submittedName>
</protein>
<reference evidence="2" key="1">
    <citation type="submission" date="2023-04" db="EMBL/GenBank/DDBJ databases">
        <authorList>
            <consortium name="ELIXIR-Norway"/>
        </authorList>
    </citation>
    <scope>NUCLEOTIDE SEQUENCE [LARGE SCALE GENOMIC DNA]</scope>
</reference>
<accession>A0ABN8ZWI2</accession>
<keyword evidence="3" id="KW-1185">Reference proteome</keyword>
<feature type="region of interest" description="Disordered" evidence="1">
    <location>
        <begin position="50"/>
        <end position="141"/>
    </location>
</feature>
<gene>
    <name evidence="2" type="ORF">MRATA1EN1_LOCUS26123</name>
</gene>
<feature type="compositionally biased region" description="Basic and acidic residues" evidence="1">
    <location>
        <begin position="89"/>
        <end position="98"/>
    </location>
</feature>
<proteinExistence type="predicted"/>